<keyword evidence="4 7" id="KW-0812">Transmembrane</keyword>
<dbReference type="RefSeq" id="WP_184480413.1">
    <property type="nucleotide sequence ID" value="NZ_JAAEDJ010000007.1"/>
</dbReference>
<evidence type="ECO:0000256" key="2">
    <source>
        <dbReference type="ARBA" id="ARBA00022448"/>
    </source>
</evidence>
<reference evidence="9 10" key="1">
    <citation type="submission" date="2020-08" db="EMBL/GenBank/DDBJ databases">
        <title>Genomic Encyclopedia of Type Strains, Phase IV (KMG-IV): sequencing the most valuable type-strain genomes for metagenomic binning, comparative biology and taxonomic classification.</title>
        <authorList>
            <person name="Goeker M."/>
        </authorList>
    </citation>
    <scope>NUCLEOTIDE SEQUENCE [LARGE SCALE GENOMIC DNA]</scope>
    <source>
        <strain evidence="9 10">DSM 25895</strain>
    </source>
</reference>
<dbReference type="GO" id="GO:0005886">
    <property type="term" value="C:plasma membrane"/>
    <property type="evidence" value="ECO:0007669"/>
    <property type="project" value="UniProtKB-SubCell"/>
</dbReference>
<keyword evidence="5 7" id="KW-1133">Transmembrane helix</keyword>
<dbReference type="PANTHER" id="PTHR30465:SF97">
    <property type="entry name" value="OPPB IN A BINDING PROTEIN-DEPENDENT TRANSPORT SYSTEM"/>
    <property type="match status" value="1"/>
</dbReference>
<comment type="caution">
    <text evidence="9">The sequence shown here is derived from an EMBL/GenBank/DDBJ whole genome shotgun (WGS) entry which is preliminary data.</text>
</comment>
<dbReference type="InterPro" id="IPR035906">
    <property type="entry name" value="MetI-like_sf"/>
</dbReference>
<feature type="domain" description="ABC transmembrane type-1" evidence="8">
    <location>
        <begin position="96"/>
        <end position="305"/>
    </location>
</feature>
<feature type="transmembrane region" description="Helical" evidence="7">
    <location>
        <begin position="9"/>
        <end position="30"/>
    </location>
</feature>
<dbReference type="InterPro" id="IPR045621">
    <property type="entry name" value="BPD_transp_1_N"/>
</dbReference>
<accession>A0A840XI09</accession>
<keyword evidence="6 7" id="KW-0472">Membrane</keyword>
<organism evidence="9 10">
    <name type="scientific">Neoroseomonas alkaliterrae</name>
    <dbReference type="NCBI Taxonomy" id="1452450"/>
    <lineage>
        <taxon>Bacteria</taxon>
        <taxon>Pseudomonadati</taxon>
        <taxon>Pseudomonadota</taxon>
        <taxon>Alphaproteobacteria</taxon>
        <taxon>Acetobacterales</taxon>
        <taxon>Acetobacteraceae</taxon>
        <taxon>Neoroseomonas</taxon>
    </lineage>
</organism>
<dbReference type="AlphaFoldDB" id="A0A840XI09"/>
<evidence type="ECO:0000256" key="4">
    <source>
        <dbReference type="ARBA" id="ARBA00022692"/>
    </source>
</evidence>
<keyword evidence="10" id="KW-1185">Reference proteome</keyword>
<evidence type="ECO:0000259" key="8">
    <source>
        <dbReference type="PROSITE" id="PS50928"/>
    </source>
</evidence>
<proteinExistence type="inferred from homology"/>
<comment type="similarity">
    <text evidence="7">Belongs to the binding-protein-dependent transport system permease family.</text>
</comment>
<feature type="transmembrane region" description="Helical" evidence="7">
    <location>
        <begin position="286"/>
        <end position="312"/>
    </location>
</feature>
<evidence type="ECO:0000256" key="3">
    <source>
        <dbReference type="ARBA" id="ARBA00022475"/>
    </source>
</evidence>
<dbReference type="SUPFAM" id="SSF161098">
    <property type="entry name" value="MetI-like"/>
    <property type="match status" value="1"/>
</dbReference>
<protein>
    <submittedName>
        <fullName evidence="9">Peptide/nickel transport system permease protein</fullName>
    </submittedName>
</protein>
<dbReference type="Gene3D" id="1.10.3720.10">
    <property type="entry name" value="MetI-like"/>
    <property type="match status" value="1"/>
</dbReference>
<dbReference type="CDD" id="cd06261">
    <property type="entry name" value="TM_PBP2"/>
    <property type="match status" value="1"/>
</dbReference>
<gene>
    <name evidence="9" type="ORF">FHS88_000198</name>
</gene>
<dbReference type="Pfam" id="PF00528">
    <property type="entry name" value="BPD_transp_1"/>
    <property type="match status" value="1"/>
</dbReference>
<evidence type="ECO:0000313" key="10">
    <source>
        <dbReference type="Proteomes" id="UP000562254"/>
    </source>
</evidence>
<sequence length="319" mass="35553">MTQYLIRRLLIAIPSLLGISVILFTVLALAPGDPFEELATNPAIPPEVRQQLRASLGMDDPIHIRYFSWLAAMLRGEWGYSFVSRIPVDDLILQRLPTTIAVIGASQVLALCIALPVGVYSATRPYSIFDQIANTLAFIGFSLPTFFTGLLFILFFSIYLDWLPFVYNANINATGWKWWWEQIRQSIMPVAVLGLFQGAAWTRYVRSAVLDVIRLDHVTTARAKGLPESRITMRHVVRNAMIPVVTLVALQMPAVFGGAIVTEQIFRVPGIGSLLISAILANDTPVIMAVTFVLSALVIFFNLVADILYGWLDPRISYR</sequence>
<dbReference type="Proteomes" id="UP000562254">
    <property type="component" value="Unassembled WGS sequence"/>
</dbReference>
<dbReference type="PANTHER" id="PTHR30465">
    <property type="entry name" value="INNER MEMBRANE ABC TRANSPORTER"/>
    <property type="match status" value="1"/>
</dbReference>
<evidence type="ECO:0000313" key="9">
    <source>
        <dbReference type="EMBL" id="MBB5688088.1"/>
    </source>
</evidence>
<dbReference type="EMBL" id="JACIJE010000001">
    <property type="protein sequence ID" value="MBB5688088.1"/>
    <property type="molecule type" value="Genomic_DNA"/>
</dbReference>
<dbReference type="InterPro" id="IPR000515">
    <property type="entry name" value="MetI-like"/>
</dbReference>
<evidence type="ECO:0000256" key="7">
    <source>
        <dbReference type="RuleBase" id="RU363032"/>
    </source>
</evidence>
<dbReference type="PROSITE" id="PS50928">
    <property type="entry name" value="ABC_TM1"/>
    <property type="match status" value="1"/>
</dbReference>
<dbReference type="GO" id="GO:0055085">
    <property type="term" value="P:transmembrane transport"/>
    <property type="evidence" value="ECO:0007669"/>
    <property type="project" value="InterPro"/>
</dbReference>
<evidence type="ECO:0000256" key="1">
    <source>
        <dbReference type="ARBA" id="ARBA00004651"/>
    </source>
</evidence>
<feature type="transmembrane region" description="Helical" evidence="7">
    <location>
        <begin position="186"/>
        <end position="205"/>
    </location>
</feature>
<evidence type="ECO:0000256" key="6">
    <source>
        <dbReference type="ARBA" id="ARBA00023136"/>
    </source>
</evidence>
<evidence type="ECO:0000256" key="5">
    <source>
        <dbReference type="ARBA" id="ARBA00022989"/>
    </source>
</evidence>
<name>A0A840XI09_9PROT</name>
<keyword evidence="2 7" id="KW-0813">Transport</keyword>
<dbReference type="Pfam" id="PF19300">
    <property type="entry name" value="BPD_transp_1_N"/>
    <property type="match status" value="1"/>
</dbReference>
<feature type="transmembrane region" description="Helical" evidence="7">
    <location>
        <begin position="240"/>
        <end position="266"/>
    </location>
</feature>
<comment type="subcellular location">
    <subcellularLocation>
        <location evidence="1 7">Cell membrane</location>
        <topology evidence="1 7">Multi-pass membrane protein</topology>
    </subcellularLocation>
</comment>
<feature type="transmembrane region" description="Helical" evidence="7">
    <location>
        <begin position="100"/>
        <end position="123"/>
    </location>
</feature>
<feature type="transmembrane region" description="Helical" evidence="7">
    <location>
        <begin position="135"/>
        <end position="160"/>
    </location>
</feature>
<keyword evidence="3" id="KW-1003">Cell membrane</keyword>